<proteinExistence type="predicted"/>
<protein>
    <submittedName>
        <fullName evidence="7">Maestro heat-like repeat family member 1</fullName>
    </submittedName>
</protein>
<feature type="domain" description="MROH2B-like N-terminal HEAT-repeats" evidence="5">
    <location>
        <begin position="57"/>
        <end position="273"/>
    </location>
</feature>
<feature type="domain" description="MROH2B-like HEAT-repeats" evidence="4">
    <location>
        <begin position="276"/>
        <end position="502"/>
    </location>
</feature>
<feature type="domain" description="MROH2B-like HEAT-repeats" evidence="4">
    <location>
        <begin position="623"/>
        <end position="897"/>
    </location>
</feature>
<dbReference type="EMBL" id="BAAFST010000015">
    <property type="protein sequence ID" value="GAB1299499.1"/>
    <property type="molecule type" value="Genomic_DNA"/>
</dbReference>
<dbReference type="Gene3D" id="1.25.10.10">
    <property type="entry name" value="Leucine-rich Repeat Variant"/>
    <property type="match status" value="2"/>
</dbReference>
<feature type="repeat" description="HEAT" evidence="2">
    <location>
        <begin position="1652"/>
        <end position="1682"/>
    </location>
</feature>
<reference evidence="7 8" key="1">
    <citation type="submission" date="2024-08" db="EMBL/GenBank/DDBJ databases">
        <title>The draft genome of Apodemus speciosus.</title>
        <authorList>
            <person name="Nabeshima K."/>
            <person name="Suzuki S."/>
            <person name="Onuma M."/>
        </authorList>
    </citation>
    <scope>NUCLEOTIDE SEQUENCE [LARGE SCALE GENOMIC DNA]</scope>
    <source>
        <strain evidence="7">IB14-021</strain>
    </source>
</reference>
<dbReference type="InterPro" id="IPR011989">
    <property type="entry name" value="ARM-like"/>
</dbReference>
<evidence type="ECO:0000313" key="8">
    <source>
        <dbReference type="Proteomes" id="UP001623349"/>
    </source>
</evidence>
<accession>A0ABQ0FJS7</accession>
<sequence length="1682" mass="186060">MLRVGEEAIHAHSGQAEAKTTEMTRPYIKRLSFTLLDSITDKIPWYRSRSAVLCVPLGDAQPDETLHACEEYTSSMTRLAHPYRTKILRAMETVLSSHVHDLDKDTAVAVILLASSEMARTKELDCDWQQAASSILVAVGKRFTNQVMEEVLSRFQPGVLPHSSVLHTLAKLSVSNAFDMVPFLPSILSTMLPMLAMAKQDALKVVFCCALQHFSESILEYLANLDQAPDPTVRKDTFGADIFGAYDVLFHHWLQSRDAKLRLAVVAALGPMSHLLPSERLEEQLPKLLPAVLGLYKKHAETFQISKSLGQILSAAVSVSSRTLEVQLDALLAALHAQICVPVESSSPLVMNSQKEVLRCFTVLVLDTNNERLRVGTLQILRHIINSAAAQMEAKKPFILSSMRLPLLDTNDKVKRAVVQVISAMAHHGYLEQPGGEVMVDYIVQQCALPAEEPERPGPDGEDLAADSVRAVSVRTLYLVSTTVDRMNSVLWPYLLEFLIPYNSNANLPSPFAMTTRLLVVASNPYLGDGRGAASLRLLKVMHQNIHPLLGQRWETTMPVLLEHLDEHTKETLSLKEWEEKLLVFLRDTLAVVSDNIWICQLSQEMCKQLPSYSGTPQEKVPKQLPSYSGTPQEKNFLYKCIGTTLGAASSKEVVRKHLRELLETARYQEEAEQESTCTPPQGLACCFGICAITHLEDTLAQLEDFVRSDMFRKSTSIFSIFKDRSEHEVERMKSSLILCYGHVAAQAPRELVLARVESDILRSMFHCFNTKDPALKLCLVQSLCMVSQAMCGSAQASSFHFSRKAELVTQMMEFIRAEPPDCLRTPIRKKAMLACTYLVNLEPALEEQTQADVIHSCLHSVMALPPEPQGEDGICQEPLYLDTVCALEDLLTSLLRQNMTPQGLQIMVEHLSPWIKSPRGHERERALGLGACLLEFFLERLHVSAYVTLVPFHNLGLLVGLFAPRCADTWTSTRQHAAGCVYSLLSLQLGYEGFSRDHRDDVAERLLTLKDGLVHPDPTILFHTCHSIAQIIAKRLPSDQLISLLLTMFESLGDPDKNCSRAATVMINCLLKERGNVLLEKGCLQRPQALELGLPSVGAGTPNSGLCKSVVPEIVSVLRAKLRDTQEDHVLPAAQHSVYLLASQHCEAVVSSLLGSPLPFDSHTCALWRALAAEPSLTTQVLELLLEKMSKDVPFKESRAFLLGSTADRVATLLPLAATCALYEVLSAPSSGNVVLELYPQLFVALLLRISCTVGVQLPRNLQAKERRSNSPARNLDPCSSALDALQALLLRSGSQDVLRCVELEGGWELLKTSAGHEDGVAQLASSMAKYAGPRLPLVMKALGCTQNSVYEVQRVTSTAFLAEMTPPIAAVFGPKLWHKWSEQLCLQLLSSNVVNDLMLLDPLLDNLTARLKDSSASVRRLVLRGLANMASGSPDKVRAHGPQLMTAMVSGLDDGDEPHSLVALEAMVGLSRLLDLVEPRDLRVVLLHTTIRIRPFFDSEKVEFRTASIRLFGHLNKACHGDCEDVFLEQVVGGLVPLLLHLRDPQVPVASACKFALCMCVPHLECAELAAAFHKYLQEGRSVHFGEFLNSTCKHLMHHFPDLLGRLVSTNLFYFKSSWDEVRAAAPMFTGFLVLHAEPEQKTQVDLEQLIVALQLLLKDPVPGVREKAAETLGRLVKFA</sequence>
<evidence type="ECO:0000259" key="3">
    <source>
        <dbReference type="Pfam" id="PF21047"/>
    </source>
</evidence>
<dbReference type="Proteomes" id="UP001623349">
    <property type="component" value="Unassembled WGS sequence"/>
</dbReference>
<dbReference type="InterPro" id="IPR021133">
    <property type="entry name" value="HEAT_type_2"/>
</dbReference>
<name>A0ABQ0FJS7_APOSI</name>
<dbReference type="InterPro" id="IPR048465">
    <property type="entry name" value="Maestro-like_HEAT"/>
</dbReference>
<dbReference type="Pfam" id="PF23221">
    <property type="entry name" value="HEAT_MROH2B_1st"/>
    <property type="match status" value="1"/>
</dbReference>
<dbReference type="SUPFAM" id="SSF48371">
    <property type="entry name" value="ARM repeat"/>
    <property type="match status" value="2"/>
</dbReference>
<dbReference type="InterPro" id="IPR056282">
    <property type="entry name" value="MROH2B-like_N_HEAT"/>
</dbReference>
<evidence type="ECO:0000259" key="6">
    <source>
        <dbReference type="Pfam" id="PF23227"/>
    </source>
</evidence>
<dbReference type="Pfam" id="PF23227">
    <property type="entry name" value="HEAT_MROH2B_C"/>
    <property type="match status" value="1"/>
</dbReference>
<dbReference type="InterPro" id="IPR045206">
    <property type="entry name" value="Maestro_heat-like_prot"/>
</dbReference>
<dbReference type="PANTHER" id="PTHR23120:SF44">
    <property type="entry name" value="MAESTRO HEAT-LIKE REPEAT-CONTAINING PROTEIN FAMILY MEMBER 1"/>
    <property type="match status" value="1"/>
</dbReference>
<keyword evidence="8" id="KW-1185">Reference proteome</keyword>
<gene>
    <name evidence="7" type="ORF">APTSU1_001473500</name>
</gene>
<dbReference type="InterPro" id="IPR016024">
    <property type="entry name" value="ARM-type_fold"/>
</dbReference>
<feature type="domain" description="Maestro/Maestro-like HEAT-repeats" evidence="6">
    <location>
        <begin position="1405"/>
        <end position="1678"/>
    </location>
</feature>
<dbReference type="PROSITE" id="PS50077">
    <property type="entry name" value="HEAT_REPEAT"/>
    <property type="match status" value="1"/>
</dbReference>
<dbReference type="InterPro" id="IPR055408">
    <property type="entry name" value="HEAT_MROH2B-like"/>
</dbReference>
<evidence type="ECO:0000313" key="7">
    <source>
        <dbReference type="EMBL" id="GAB1299499.1"/>
    </source>
</evidence>
<evidence type="ECO:0000256" key="1">
    <source>
        <dbReference type="ARBA" id="ARBA00022737"/>
    </source>
</evidence>
<organism evidence="7 8">
    <name type="scientific">Apodemus speciosus</name>
    <name type="common">Large Japanese field mouse</name>
    <dbReference type="NCBI Taxonomy" id="105296"/>
    <lineage>
        <taxon>Eukaryota</taxon>
        <taxon>Metazoa</taxon>
        <taxon>Chordata</taxon>
        <taxon>Craniata</taxon>
        <taxon>Vertebrata</taxon>
        <taxon>Euteleostomi</taxon>
        <taxon>Mammalia</taxon>
        <taxon>Eutheria</taxon>
        <taxon>Euarchontoglires</taxon>
        <taxon>Glires</taxon>
        <taxon>Rodentia</taxon>
        <taxon>Myomorpha</taxon>
        <taxon>Muroidea</taxon>
        <taxon>Muridae</taxon>
        <taxon>Murinae</taxon>
        <taxon>Apodemus</taxon>
    </lineage>
</organism>
<dbReference type="Pfam" id="PF21047">
    <property type="entry name" value="HEAT_Maestro"/>
    <property type="match status" value="2"/>
</dbReference>
<keyword evidence="1" id="KW-0677">Repeat</keyword>
<dbReference type="PANTHER" id="PTHR23120">
    <property type="entry name" value="MAESTRO-RELATED HEAT DOMAIN-CONTAINING"/>
    <property type="match status" value="1"/>
</dbReference>
<feature type="domain" description="Maestro-like HEAT-repeats" evidence="3">
    <location>
        <begin position="922"/>
        <end position="1080"/>
    </location>
</feature>
<evidence type="ECO:0000259" key="5">
    <source>
        <dbReference type="Pfam" id="PF23221"/>
    </source>
</evidence>
<feature type="domain" description="Maestro-like HEAT-repeats" evidence="3">
    <location>
        <begin position="1111"/>
        <end position="1183"/>
    </location>
</feature>
<comment type="caution">
    <text evidence="7">The sequence shown here is derived from an EMBL/GenBank/DDBJ whole genome shotgun (WGS) entry which is preliminary data.</text>
</comment>
<dbReference type="InterPro" id="IPR055406">
    <property type="entry name" value="HEAT_Maestro"/>
</dbReference>
<evidence type="ECO:0000256" key="2">
    <source>
        <dbReference type="PROSITE-ProRule" id="PRU00103"/>
    </source>
</evidence>
<evidence type="ECO:0000259" key="4">
    <source>
        <dbReference type="Pfam" id="PF23210"/>
    </source>
</evidence>
<dbReference type="Pfam" id="PF23210">
    <property type="entry name" value="HEAT_Maestro_2"/>
    <property type="match status" value="2"/>
</dbReference>